<evidence type="ECO:0000313" key="2">
    <source>
        <dbReference type="Proteomes" id="UP000554482"/>
    </source>
</evidence>
<organism evidence="1 2">
    <name type="scientific">Thalictrum thalictroides</name>
    <name type="common">Rue-anemone</name>
    <name type="synonym">Anemone thalictroides</name>
    <dbReference type="NCBI Taxonomy" id="46969"/>
    <lineage>
        <taxon>Eukaryota</taxon>
        <taxon>Viridiplantae</taxon>
        <taxon>Streptophyta</taxon>
        <taxon>Embryophyta</taxon>
        <taxon>Tracheophyta</taxon>
        <taxon>Spermatophyta</taxon>
        <taxon>Magnoliopsida</taxon>
        <taxon>Ranunculales</taxon>
        <taxon>Ranunculaceae</taxon>
        <taxon>Thalictroideae</taxon>
        <taxon>Thalictrum</taxon>
    </lineage>
</organism>
<comment type="caution">
    <text evidence="1">The sequence shown here is derived from an EMBL/GenBank/DDBJ whole genome shotgun (WGS) entry which is preliminary data.</text>
</comment>
<name>A0A7J6X7H0_THATH</name>
<feature type="non-terminal residue" evidence="1">
    <location>
        <position position="154"/>
    </location>
</feature>
<gene>
    <name evidence="1" type="ORF">FRX31_005608</name>
</gene>
<dbReference type="Proteomes" id="UP000554482">
    <property type="component" value="Unassembled WGS sequence"/>
</dbReference>
<dbReference type="OrthoDB" id="661148at2759"/>
<proteinExistence type="predicted"/>
<feature type="non-terminal residue" evidence="1">
    <location>
        <position position="1"/>
    </location>
</feature>
<sequence>SFLAVSYEAAEDIEIHGLFEVWTNQRNPYLKLTKLVSRLFTKTKSRRVFYRIFRIIKELIRKTRALTDQERVHFKLSFGHMVLSDVRVHIGLICDNCQMYPLVGKRCTWKHCWEEHTCTERGVEQNKGGRKISTTPLAHSFSACVSFEERVHTV</sequence>
<evidence type="ECO:0000313" key="1">
    <source>
        <dbReference type="EMBL" id="KAF5204805.1"/>
    </source>
</evidence>
<keyword evidence="2" id="KW-1185">Reference proteome</keyword>
<accession>A0A7J6X7H0</accession>
<protein>
    <submittedName>
        <fullName evidence="1">Uncharacterized protein</fullName>
    </submittedName>
</protein>
<reference evidence="1 2" key="1">
    <citation type="submission" date="2020-06" db="EMBL/GenBank/DDBJ databases">
        <title>Transcriptomic and genomic resources for Thalictrum thalictroides and T. hernandezii: Facilitating candidate gene discovery in an emerging model plant lineage.</title>
        <authorList>
            <person name="Arias T."/>
            <person name="Riano-Pachon D.M."/>
            <person name="Di Stilio V.S."/>
        </authorList>
    </citation>
    <scope>NUCLEOTIDE SEQUENCE [LARGE SCALE GENOMIC DNA]</scope>
    <source>
        <strain evidence="2">cv. WT478/WT964</strain>
        <tissue evidence="1">Leaves</tissue>
    </source>
</reference>
<dbReference type="EMBL" id="JABWDY010004955">
    <property type="protein sequence ID" value="KAF5204805.1"/>
    <property type="molecule type" value="Genomic_DNA"/>
</dbReference>
<dbReference type="AlphaFoldDB" id="A0A7J6X7H0"/>